<comment type="caution">
    <text evidence="1">The sequence shown here is derived from an EMBL/GenBank/DDBJ whole genome shotgun (WGS) entry which is preliminary data.</text>
</comment>
<organism evidence="1 2">
    <name type="scientific">Nephila pilipes</name>
    <name type="common">Giant wood spider</name>
    <name type="synonym">Nephila maculata</name>
    <dbReference type="NCBI Taxonomy" id="299642"/>
    <lineage>
        <taxon>Eukaryota</taxon>
        <taxon>Metazoa</taxon>
        <taxon>Ecdysozoa</taxon>
        <taxon>Arthropoda</taxon>
        <taxon>Chelicerata</taxon>
        <taxon>Arachnida</taxon>
        <taxon>Araneae</taxon>
        <taxon>Araneomorphae</taxon>
        <taxon>Entelegynae</taxon>
        <taxon>Araneoidea</taxon>
        <taxon>Nephilidae</taxon>
        <taxon>Nephila</taxon>
    </lineage>
</organism>
<dbReference type="Proteomes" id="UP000887013">
    <property type="component" value="Unassembled WGS sequence"/>
</dbReference>
<name>A0A8X6QQ02_NEPPI</name>
<accession>A0A8X6QQ02</accession>
<evidence type="ECO:0000313" key="2">
    <source>
        <dbReference type="Proteomes" id="UP000887013"/>
    </source>
</evidence>
<keyword evidence="2" id="KW-1185">Reference proteome</keyword>
<evidence type="ECO:0000313" key="1">
    <source>
        <dbReference type="EMBL" id="GFU38588.1"/>
    </source>
</evidence>
<proteinExistence type="predicted"/>
<reference evidence="1" key="1">
    <citation type="submission" date="2020-08" db="EMBL/GenBank/DDBJ databases">
        <title>Multicomponent nature underlies the extraordinary mechanical properties of spider dragline silk.</title>
        <authorList>
            <person name="Kono N."/>
            <person name="Nakamura H."/>
            <person name="Mori M."/>
            <person name="Yoshida Y."/>
            <person name="Ohtoshi R."/>
            <person name="Malay A.D."/>
            <person name="Moran D.A.P."/>
            <person name="Tomita M."/>
            <person name="Numata K."/>
            <person name="Arakawa K."/>
        </authorList>
    </citation>
    <scope>NUCLEOTIDE SEQUENCE</scope>
</reference>
<gene>
    <name evidence="1" type="ORF">NPIL_252931</name>
</gene>
<dbReference type="AlphaFoldDB" id="A0A8X6QQ02"/>
<sequence length="98" mass="10926">MSMDCRGVDLTTSAEYGGGSGFDLSLITAFARLAVKRCGFLGSFEENFCFNERGECSGRFLAIVCGKEESRFEKREINQDFVFSHLGQGKAQLLPKRR</sequence>
<dbReference type="EMBL" id="BMAW01084384">
    <property type="protein sequence ID" value="GFU38588.1"/>
    <property type="molecule type" value="Genomic_DNA"/>
</dbReference>
<protein>
    <submittedName>
        <fullName evidence="1">Uncharacterized protein</fullName>
    </submittedName>
</protein>